<proteinExistence type="predicted"/>
<protein>
    <recommendedName>
        <fullName evidence="2">GH84 domain-containing protein</fullName>
    </recommendedName>
</protein>
<feature type="domain" description="GH84" evidence="2">
    <location>
        <begin position="28"/>
        <end position="301"/>
    </location>
</feature>
<evidence type="ECO:0000313" key="3">
    <source>
        <dbReference type="EMBL" id="CAF1473493.1"/>
    </source>
</evidence>
<feature type="transmembrane region" description="Helical" evidence="1">
    <location>
        <begin position="7"/>
        <end position="24"/>
    </location>
</feature>
<comment type="caution">
    <text evidence="4">The sequence shown here is derived from an EMBL/GenBank/DDBJ whole genome shotgun (WGS) entry which is preliminary data.</text>
</comment>
<keyword evidence="1" id="KW-0472">Membrane</keyword>
<keyword evidence="5" id="KW-1185">Reference proteome</keyword>
<dbReference type="EMBL" id="CAJNOL010009807">
    <property type="protein sequence ID" value="CAF1645783.1"/>
    <property type="molecule type" value="Genomic_DNA"/>
</dbReference>
<accession>A0A816EES5</accession>
<evidence type="ECO:0000256" key="1">
    <source>
        <dbReference type="SAM" id="Phobius"/>
    </source>
</evidence>
<sequence length="318" mass="36174">MLIKYRNFIYLYFILMAASIMSISPDMEINGLIEGFYWSNSNAVQGQASFYSKQQRDNLISLMDEGLNYYIFCPHETGNDAFTMTLWNAQQVIEWSDTISKASNVSIVFGLRPQWIENVQTSLKTIQLKLEQLASVGIRYYILCWDDSPGAGTNAQMKLQRDLIQALVNQVTNIELIGIIPSYYSLSQISSSTNIDWGKQLAILNEIPTNIRFFVTGSAINPSSIQISDIPSLTNRKFIFFDNWIAVDSNSRVTMTWPPNRDPNIYHAAEAISGSVLNLAFPPERIIHQIYALKQRINNHYANINADLAAEYWAKIDQ</sequence>
<dbReference type="Proteomes" id="UP000663870">
    <property type="component" value="Unassembled WGS sequence"/>
</dbReference>
<dbReference type="InterPro" id="IPR011496">
    <property type="entry name" value="O-GlcNAcase_cat"/>
</dbReference>
<evidence type="ECO:0000313" key="4">
    <source>
        <dbReference type="EMBL" id="CAF1645783.1"/>
    </source>
</evidence>
<dbReference type="Proteomes" id="UP000663854">
    <property type="component" value="Unassembled WGS sequence"/>
</dbReference>
<dbReference type="EMBL" id="CAJNOH010008126">
    <property type="protein sequence ID" value="CAF1473493.1"/>
    <property type="molecule type" value="Genomic_DNA"/>
</dbReference>
<reference evidence="4" key="1">
    <citation type="submission" date="2021-02" db="EMBL/GenBank/DDBJ databases">
        <authorList>
            <person name="Nowell W R."/>
        </authorList>
    </citation>
    <scope>NUCLEOTIDE SEQUENCE</scope>
</reference>
<keyword evidence="1" id="KW-1133">Transmembrane helix</keyword>
<dbReference type="Pfam" id="PF07555">
    <property type="entry name" value="NAGidase"/>
    <property type="match status" value="1"/>
</dbReference>
<dbReference type="SUPFAM" id="SSF51445">
    <property type="entry name" value="(Trans)glycosidases"/>
    <property type="match status" value="1"/>
</dbReference>
<organism evidence="4 5">
    <name type="scientific">Rotaria sordida</name>
    <dbReference type="NCBI Taxonomy" id="392033"/>
    <lineage>
        <taxon>Eukaryota</taxon>
        <taxon>Metazoa</taxon>
        <taxon>Spiralia</taxon>
        <taxon>Gnathifera</taxon>
        <taxon>Rotifera</taxon>
        <taxon>Eurotatoria</taxon>
        <taxon>Bdelloidea</taxon>
        <taxon>Philodinida</taxon>
        <taxon>Philodinidae</taxon>
        <taxon>Rotaria</taxon>
    </lineage>
</organism>
<dbReference type="PROSITE" id="PS52009">
    <property type="entry name" value="GH84"/>
    <property type="match status" value="1"/>
</dbReference>
<gene>
    <name evidence="4" type="ORF">JXQ802_LOCUS53857</name>
    <name evidence="3" type="ORF">PYM288_LOCUS37444</name>
</gene>
<evidence type="ECO:0000259" key="2">
    <source>
        <dbReference type="PROSITE" id="PS52009"/>
    </source>
</evidence>
<dbReference type="InterPro" id="IPR017853">
    <property type="entry name" value="GH"/>
</dbReference>
<evidence type="ECO:0000313" key="5">
    <source>
        <dbReference type="Proteomes" id="UP000663870"/>
    </source>
</evidence>
<dbReference type="AlphaFoldDB" id="A0A816EES5"/>
<dbReference type="Gene3D" id="3.20.20.80">
    <property type="entry name" value="Glycosidases"/>
    <property type="match status" value="1"/>
</dbReference>
<name>A0A816EES5_9BILA</name>
<keyword evidence="1" id="KW-0812">Transmembrane</keyword>